<dbReference type="EMBL" id="JBHSBC010000030">
    <property type="protein sequence ID" value="MFC3983435.1"/>
    <property type="molecule type" value="Genomic_DNA"/>
</dbReference>
<dbReference type="Proteomes" id="UP001595698">
    <property type="component" value="Unassembled WGS sequence"/>
</dbReference>
<accession>A0ABV8F721</accession>
<reference evidence="2" key="1">
    <citation type="journal article" date="2019" name="Int. J. Syst. Evol. Microbiol.">
        <title>The Global Catalogue of Microorganisms (GCM) 10K type strain sequencing project: providing services to taxonomists for standard genome sequencing and annotation.</title>
        <authorList>
            <consortium name="The Broad Institute Genomics Platform"/>
            <consortium name="The Broad Institute Genome Sequencing Center for Infectious Disease"/>
            <person name="Wu L."/>
            <person name="Ma J."/>
        </authorList>
    </citation>
    <scope>NUCLEOTIDE SEQUENCE [LARGE SCALE GENOMIC DNA]</scope>
    <source>
        <strain evidence="2">TBRC 7912</strain>
    </source>
</reference>
<dbReference type="RefSeq" id="WP_386192590.1">
    <property type="nucleotide sequence ID" value="NZ_JBHSBC010000030.1"/>
</dbReference>
<protein>
    <submittedName>
        <fullName evidence="1">Uncharacterized protein</fullName>
    </submittedName>
</protein>
<name>A0ABV8F721_9ACTN</name>
<evidence type="ECO:0000313" key="2">
    <source>
        <dbReference type="Proteomes" id="UP001595698"/>
    </source>
</evidence>
<evidence type="ECO:0000313" key="1">
    <source>
        <dbReference type="EMBL" id="MFC3983435.1"/>
    </source>
</evidence>
<proteinExistence type="predicted"/>
<sequence length="141" mass="15949">MDAREKTRLRMTCDVLRLLRTRDFRTTLSPLRNDVESAVLVGFGDDTLQFVMERVGLLGGNVNLIVPIGGLTAWPFHMAFLRITNGGSPDATADDECLVNENSELGMLMELLCHRRRTMRLRLRRQETVIELMHDGGLPLP</sequence>
<comment type="caution">
    <text evidence="1">The sequence shown here is derived from an EMBL/GenBank/DDBJ whole genome shotgun (WGS) entry which is preliminary data.</text>
</comment>
<keyword evidence="2" id="KW-1185">Reference proteome</keyword>
<gene>
    <name evidence="1" type="ORF">ACFOYY_25125</name>
</gene>
<organism evidence="1 2">
    <name type="scientific">Streptosporangium jomthongense</name>
    <dbReference type="NCBI Taxonomy" id="1193683"/>
    <lineage>
        <taxon>Bacteria</taxon>
        <taxon>Bacillati</taxon>
        <taxon>Actinomycetota</taxon>
        <taxon>Actinomycetes</taxon>
        <taxon>Streptosporangiales</taxon>
        <taxon>Streptosporangiaceae</taxon>
        <taxon>Streptosporangium</taxon>
    </lineage>
</organism>